<protein>
    <submittedName>
        <fullName evidence="1">Uncharacterized protein</fullName>
    </submittedName>
</protein>
<dbReference type="EMBL" id="CABQ01000216">
    <property type="protein sequence ID" value="CBI08417.1"/>
    <property type="molecule type" value="Genomic_DNA"/>
</dbReference>
<dbReference type="AlphaFoldDB" id="E6QME6"/>
<sequence>MRLRARMPFPKSTTLDSGCLTFINVSWQPFILEMEAASYKFCWSEQMDRFFGKLRS</sequence>
<gene>
    <name evidence="1" type="ORF">CARN6_1880</name>
</gene>
<proteinExistence type="predicted"/>
<evidence type="ECO:0000313" key="1">
    <source>
        <dbReference type="EMBL" id="CBI08417.1"/>
    </source>
</evidence>
<name>E6QME6_9ZZZZ</name>
<comment type="caution">
    <text evidence="1">The sequence shown here is derived from an EMBL/GenBank/DDBJ whole genome shotgun (WGS) entry which is preliminary data.</text>
</comment>
<organism evidence="1">
    <name type="scientific">mine drainage metagenome</name>
    <dbReference type="NCBI Taxonomy" id="410659"/>
    <lineage>
        <taxon>unclassified sequences</taxon>
        <taxon>metagenomes</taxon>
        <taxon>ecological metagenomes</taxon>
    </lineage>
</organism>
<accession>E6QME6</accession>
<reference evidence="1" key="1">
    <citation type="submission" date="2009-10" db="EMBL/GenBank/DDBJ databases">
        <title>Diversity of trophic interactions inside an arsenic-rich microbial ecosystem.</title>
        <authorList>
            <person name="Bertin P.N."/>
            <person name="Heinrich-Salmeron A."/>
            <person name="Pelletier E."/>
            <person name="Goulhen-Chollet F."/>
            <person name="Arsene-Ploetze F."/>
            <person name="Gallien S."/>
            <person name="Calteau A."/>
            <person name="Vallenet D."/>
            <person name="Casiot C."/>
            <person name="Chane-Woon-Ming B."/>
            <person name="Giloteaux L."/>
            <person name="Barakat M."/>
            <person name="Bonnefoy V."/>
            <person name="Bruneel O."/>
            <person name="Chandler M."/>
            <person name="Cleiss J."/>
            <person name="Duran R."/>
            <person name="Elbaz-Poulichet F."/>
            <person name="Fonknechten N."/>
            <person name="Lauga B."/>
            <person name="Mornico D."/>
            <person name="Ortet P."/>
            <person name="Schaeffer C."/>
            <person name="Siguier P."/>
            <person name="Alexander Thil Smith A."/>
            <person name="Van Dorsselaer A."/>
            <person name="Weissenbach J."/>
            <person name="Medigue C."/>
            <person name="Le Paslier D."/>
        </authorList>
    </citation>
    <scope>NUCLEOTIDE SEQUENCE</scope>
</reference>